<reference evidence="1" key="1">
    <citation type="submission" date="2014-11" db="EMBL/GenBank/DDBJ databases">
        <authorList>
            <person name="Amaro Gonzalez C."/>
        </authorList>
    </citation>
    <scope>NUCLEOTIDE SEQUENCE</scope>
</reference>
<dbReference type="AlphaFoldDB" id="A0A0E9X2P2"/>
<name>A0A0E9X2P2_ANGAN</name>
<reference evidence="1" key="2">
    <citation type="journal article" date="2015" name="Fish Shellfish Immunol.">
        <title>Early steps in the European eel (Anguilla anguilla)-Vibrio vulnificus interaction in the gills: Role of the RtxA13 toxin.</title>
        <authorList>
            <person name="Callol A."/>
            <person name="Pajuelo D."/>
            <person name="Ebbesson L."/>
            <person name="Teles M."/>
            <person name="MacKenzie S."/>
            <person name="Amaro C."/>
        </authorList>
    </citation>
    <scope>NUCLEOTIDE SEQUENCE</scope>
</reference>
<dbReference type="EMBL" id="GBXM01012624">
    <property type="protein sequence ID" value="JAH95953.1"/>
    <property type="molecule type" value="Transcribed_RNA"/>
</dbReference>
<sequence>MDKLDIVITSAYFMCKFKRDRAQSLTNTKVIHKEITKKQSVVFFCKVLCLCLKVSRFLQVLIYFITDLAQCKMATVHLGVSDDSIEMTVSPRVTTAQNIPISVLFLRTQKSPGGLPF</sequence>
<accession>A0A0E9X2P2</accession>
<evidence type="ECO:0000313" key="1">
    <source>
        <dbReference type="EMBL" id="JAH95953.1"/>
    </source>
</evidence>
<proteinExistence type="predicted"/>
<protein>
    <submittedName>
        <fullName evidence="1">Uncharacterized protein</fullName>
    </submittedName>
</protein>
<organism evidence="1">
    <name type="scientific">Anguilla anguilla</name>
    <name type="common">European freshwater eel</name>
    <name type="synonym">Muraena anguilla</name>
    <dbReference type="NCBI Taxonomy" id="7936"/>
    <lineage>
        <taxon>Eukaryota</taxon>
        <taxon>Metazoa</taxon>
        <taxon>Chordata</taxon>
        <taxon>Craniata</taxon>
        <taxon>Vertebrata</taxon>
        <taxon>Euteleostomi</taxon>
        <taxon>Actinopterygii</taxon>
        <taxon>Neopterygii</taxon>
        <taxon>Teleostei</taxon>
        <taxon>Anguilliformes</taxon>
        <taxon>Anguillidae</taxon>
        <taxon>Anguilla</taxon>
    </lineage>
</organism>